<proteinExistence type="predicted"/>
<dbReference type="EMBL" id="ML979140">
    <property type="protein sequence ID" value="KAF1912623.1"/>
    <property type="molecule type" value="Genomic_DNA"/>
</dbReference>
<evidence type="ECO:0000313" key="1">
    <source>
        <dbReference type="EMBL" id="KAF1912623.1"/>
    </source>
</evidence>
<evidence type="ECO:0000313" key="2">
    <source>
        <dbReference type="Proteomes" id="UP000800096"/>
    </source>
</evidence>
<gene>
    <name evidence="1" type="ORF">BDU57DRAFT_523019</name>
</gene>
<sequence length="61" mass="7005">MKLWSLLGVSSVYPCPFFTSVNQSFQPTRPISLQQQARQRYTGTLRGQGKLPWITFNINSE</sequence>
<accession>A0A6A5QB86</accession>
<keyword evidence="2" id="KW-1185">Reference proteome</keyword>
<reference evidence="1" key="1">
    <citation type="journal article" date="2020" name="Stud. Mycol.">
        <title>101 Dothideomycetes genomes: a test case for predicting lifestyles and emergence of pathogens.</title>
        <authorList>
            <person name="Haridas S."/>
            <person name="Albert R."/>
            <person name="Binder M."/>
            <person name="Bloem J."/>
            <person name="Labutti K."/>
            <person name="Salamov A."/>
            <person name="Andreopoulos B."/>
            <person name="Baker S."/>
            <person name="Barry K."/>
            <person name="Bills G."/>
            <person name="Bluhm B."/>
            <person name="Cannon C."/>
            <person name="Castanera R."/>
            <person name="Culley D."/>
            <person name="Daum C."/>
            <person name="Ezra D."/>
            <person name="Gonzalez J."/>
            <person name="Henrissat B."/>
            <person name="Kuo A."/>
            <person name="Liang C."/>
            <person name="Lipzen A."/>
            <person name="Lutzoni F."/>
            <person name="Magnuson J."/>
            <person name="Mondo S."/>
            <person name="Nolan M."/>
            <person name="Ohm R."/>
            <person name="Pangilinan J."/>
            <person name="Park H.-J."/>
            <person name="Ramirez L."/>
            <person name="Alfaro M."/>
            <person name="Sun H."/>
            <person name="Tritt A."/>
            <person name="Yoshinaga Y."/>
            <person name="Zwiers L.-H."/>
            <person name="Turgeon B."/>
            <person name="Goodwin S."/>
            <person name="Spatafora J."/>
            <person name="Crous P."/>
            <person name="Grigoriev I."/>
        </authorList>
    </citation>
    <scope>NUCLEOTIDE SEQUENCE</scope>
    <source>
        <strain evidence="1">HMLAC05119</strain>
    </source>
</reference>
<dbReference type="AlphaFoldDB" id="A0A6A5QB86"/>
<protein>
    <submittedName>
        <fullName evidence="1">Uncharacterized protein</fullName>
    </submittedName>
</protein>
<dbReference type="Proteomes" id="UP000800096">
    <property type="component" value="Unassembled WGS sequence"/>
</dbReference>
<name>A0A6A5QB86_AMPQU</name>
<organism evidence="1 2">
    <name type="scientific">Ampelomyces quisqualis</name>
    <name type="common">Powdery mildew agent</name>
    <dbReference type="NCBI Taxonomy" id="50730"/>
    <lineage>
        <taxon>Eukaryota</taxon>
        <taxon>Fungi</taxon>
        <taxon>Dikarya</taxon>
        <taxon>Ascomycota</taxon>
        <taxon>Pezizomycotina</taxon>
        <taxon>Dothideomycetes</taxon>
        <taxon>Pleosporomycetidae</taxon>
        <taxon>Pleosporales</taxon>
        <taxon>Pleosporineae</taxon>
        <taxon>Phaeosphaeriaceae</taxon>
        <taxon>Ampelomyces</taxon>
    </lineage>
</organism>